<dbReference type="Proteomes" id="UP000031972">
    <property type="component" value="Unassembled WGS sequence"/>
</dbReference>
<evidence type="ECO:0000313" key="2">
    <source>
        <dbReference type="EMBL" id="KIL43780.1"/>
    </source>
</evidence>
<dbReference type="Pfam" id="PF02602">
    <property type="entry name" value="HEM4"/>
    <property type="match status" value="1"/>
</dbReference>
<dbReference type="Gene3D" id="3.40.50.10090">
    <property type="match status" value="2"/>
</dbReference>
<dbReference type="OrthoDB" id="9775656at2"/>
<name>A0A0C2R0C6_9BACL</name>
<evidence type="ECO:0000259" key="1">
    <source>
        <dbReference type="Pfam" id="PF02602"/>
    </source>
</evidence>
<dbReference type="SUPFAM" id="SSF69618">
    <property type="entry name" value="HemD-like"/>
    <property type="match status" value="1"/>
</dbReference>
<keyword evidence="3" id="KW-1185">Reference proteome</keyword>
<reference evidence="2 3" key="1">
    <citation type="submission" date="2015-01" db="EMBL/GenBank/DDBJ databases">
        <title>Jeotgalibacillus campisalis genome sequencing.</title>
        <authorList>
            <person name="Goh K.M."/>
            <person name="Chan K.-G."/>
            <person name="Yaakop A.S."/>
            <person name="Ee R."/>
            <person name="Gan H.M."/>
            <person name="Chan C.S."/>
        </authorList>
    </citation>
    <scope>NUCLEOTIDE SEQUENCE [LARGE SCALE GENOMIC DNA]</scope>
    <source>
        <strain evidence="2 3">SF-57</strain>
    </source>
</reference>
<evidence type="ECO:0000313" key="3">
    <source>
        <dbReference type="Proteomes" id="UP000031972"/>
    </source>
</evidence>
<dbReference type="GO" id="GO:0004852">
    <property type="term" value="F:uroporphyrinogen-III synthase activity"/>
    <property type="evidence" value="ECO:0007669"/>
    <property type="project" value="InterPro"/>
</dbReference>
<dbReference type="NCBIfam" id="NF004584">
    <property type="entry name" value="PRK05928.2-1"/>
    <property type="match status" value="1"/>
</dbReference>
<dbReference type="EMBL" id="JXRR01000021">
    <property type="protein sequence ID" value="KIL43780.1"/>
    <property type="molecule type" value="Genomic_DNA"/>
</dbReference>
<dbReference type="AlphaFoldDB" id="A0A0C2R0C6"/>
<dbReference type="PATRIC" id="fig|220754.4.peg.3312"/>
<gene>
    <name evidence="2" type="ORF">KR50_33000</name>
</gene>
<feature type="domain" description="Tetrapyrrole biosynthesis uroporphyrinogen III synthase" evidence="1">
    <location>
        <begin position="20"/>
        <end position="259"/>
    </location>
</feature>
<dbReference type="InterPro" id="IPR039793">
    <property type="entry name" value="UROS/Hem4"/>
</dbReference>
<accession>A0A0C2R0C6</accession>
<dbReference type="PANTHER" id="PTHR40082">
    <property type="entry name" value="BLR5956 PROTEIN"/>
    <property type="match status" value="1"/>
</dbReference>
<dbReference type="RefSeq" id="WP_041060916.1">
    <property type="nucleotide sequence ID" value="NZ_JXRR01000021.1"/>
</dbReference>
<organism evidence="2 3">
    <name type="scientific">Jeotgalibacillus campisalis</name>
    <dbReference type="NCBI Taxonomy" id="220754"/>
    <lineage>
        <taxon>Bacteria</taxon>
        <taxon>Bacillati</taxon>
        <taxon>Bacillota</taxon>
        <taxon>Bacilli</taxon>
        <taxon>Bacillales</taxon>
        <taxon>Caryophanaceae</taxon>
        <taxon>Jeotgalibacillus</taxon>
    </lineage>
</organism>
<proteinExistence type="predicted"/>
<dbReference type="CDD" id="cd06578">
    <property type="entry name" value="HemD"/>
    <property type="match status" value="1"/>
</dbReference>
<comment type="caution">
    <text evidence="2">The sequence shown here is derived from an EMBL/GenBank/DDBJ whole genome shotgun (WGS) entry which is preliminary data.</text>
</comment>
<dbReference type="GO" id="GO:0006780">
    <property type="term" value="P:uroporphyrinogen III biosynthetic process"/>
    <property type="evidence" value="ECO:0007669"/>
    <property type="project" value="InterPro"/>
</dbReference>
<protein>
    <submittedName>
        <fullName evidence="2">Uroporphyrinogen-III synthase</fullName>
    </submittedName>
</protein>
<dbReference type="InterPro" id="IPR036108">
    <property type="entry name" value="4pyrrol_syn_uPrphyn_synt_sf"/>
</dbReference>
<sequence>MAKALEGKTIVIGGSRKIEEISLLIEKQGGKPLSRPLQGTVFLAEKEVEPSVMKFVKEGADWFIFTTGIGTETLLRIAGDIGEEEAFLRRLGQAKIASRGYKTLNVLKKTGLKPLAVDEDGSTQGLIRSLEDMDFKGKRVVIQLHGESAPKLIAFLENKGADVETILPYQHIRPEDETVKALCGELLNDQADAVCFTTQIQVRSLFDYARKNGLEDRILHAFKESALAVSVGKVTSEALRDEGVSRYIAPERERMGAMIVELAKYFDKASTS</sequence>
<dbReference type="InterPro" id="IPR003754">
    <property type="entry name" value="4pyrrol_synth_uPrphyn_synth"/>
</dbReference>
<dbReference type="PANTHER" id="PTHR40082:SF1">
    <property type="entry name" value="BLR5956 PROTEIN"/>
    <property type="match status" value="1"/>
</dbReference>